<accession>A0A2S1R7G2</accession>
<evidence type="ECO:0000256" key="2">
    <source>
        <dbReference type="ARBA" id="ARBA00022857"/>
    </source>
</evidence>
<dbReference type="PANTHER" id="PTHR38011:SF7">
    <property type="entry name" value="2,5-DIAMINO-6-RIBOSYLAMINO-4(3H)-PYRIMIDINONE 5'-PHOSPHATE REDUCTASE"/>
    <property type="match status" value="1"/>
</dbReference>
<dbReference type="KEGG" id="dlu:A6035_08465"/>
<keyword evidence="3" id="KW-0560">Oxidoreductase</keyword>
<sequence length="248" mass="25816">MPTTRLTVIDDDPAALDTLWEALEPEPDLALPRIRAVMISTVDGSTTVDGRSGGLGTPTDRLVYDAMRARADLVMVGSATALAEGYGPARIAEAWADRRPGPPPVVLVFTRSLPDRLIEHCAPLGDALQVVAAHGVPGDRLEVARRQGVTVHVLDPGPLRAAVRSLATHFGASEVAFEGGPELLGTFLREGAIDELVLSVAPQLVVGGDRTPLASGPGTSSVPMRVAAAFTCPHGGLYARWVVDGAAG</sequence>
<dbReference type="PANTHER" id="PTHR38011">
    <property type="entry name" value="DIHYDROFOLATE REDUCTASE FAMILY PROTEIN (AFU_ORTHOLOGUE AFUA_8G06820)"/>
    <property type="match status" value="1"/>
</dbReference>
<name>A0A2S1R7G2_9ACTN</name>
<evidence type="ECO:0000256" key="1">
    <source>
        <dbReference type="ARBA" id="ARBA00005104"/>
    </source>
</evidence>
<dbReference type="GO" id="GO:0008703">
    <property type="term" value="F:5-amino-6-(5-phosphoribosylamino)uracil reductase activity"/>
    <property type="evidence" value="ECO:0007669"/>
    <property type="project" value="InterPro"/>
</dbReference>
<dbReference type="AlphaFoldDB" id="A0A2S1R7G2"/>
<organism evidence="5 6">
    <name type="scientific">Dietzia lutea</name>
    <dbReference type="NCBI Taxonomy" id="546160"/>
    <lineage>
        <taxon>Bacteria</taxon>
        <taxon>Bacillati</taxon>
        <taxon>Actinomycetota</taxon>
        <taxon>Actinomycetes</taxon>
        <taxon>Mycobacteriales</taxon>
        <taxon>Dietziaceae</taxon>
        <taxon>Dietzia</taxon>
    </lineage>
</organism>
<dbReference type="GO" id="GO:0009231">
    <property type="term" value="P:riboflavin biosynthetic process"/>
    <property type="evidence" value="ECO:0007669"/>
    <property type="project" value="InterPro"/>
</dbReference>
<keyword evidence="2" id="KW-0521">NADP</keyword>
<dbReference type="Proteomes" id="UP000244928">
    <property type="component" value="Chromosome"/>
</dbReference>
<dbReference type="EMBL" id="CP015449">
    <property type="protein sequence ID" value="AWH92195.1"/>
    <property type="molecule type" value="Genomic_DNA"/>
</dbReference>
<dbReference type="SUPFAM" id="SSF53597">
    <property type="entry name" value="Dihydrofolate reductase-like"/>
    <property type="match status" value="1"/>
</dbReference>
<protein>
    <recommendedName>
        <fullName evidence="4">Bacterial bifunctional deaminase-reductase C-terminal domain-containing protein</fullName>
    </recommendedName>
</protein>
<dbReference type="Gene3D" id="3.40.430.10">
    <property type="entry name" value="Dihydrofolate Reductase, subunit A"/>
    <property type="match status" value="1"/>
</dbReference>
<gene>
    <name evidence="5" type="ORF">A6035_08465</name>
</gene>
<proteinExistence type="predicted"/>
<dbReference type="InterPro" id="IPR050765">
    <property type="entry name" value="Riboflavin_Biosynth_HTPR"/>
</dbReference>
<evidence type="ECO:0000259" key="4">
    <source>
        <dbReference type="Pfam" id="PF01872"/>
    </source>
</evidence>
<dbReference type="InterPro" id="IPR002734">
    <property type="entry name" value="RibDG_C"/>
</dbReference>
<evidence type="ECO:0000313" key="6">
    <source>
        <dbReference type="Proteomes" id="UP000244928"/>
    </source>
</evidence>
<evidence type="ECO:0000256" key="3">
    <source>
        <dbReference type="ARBA" id="ARBA00023002"/>
    </source>
</evidence>
<keyword evidence="6" id="KW-1185">Reference proteome</keyword>
<dbReference type="InterPro" id="IPR024072">
    <property type="entry name" value="DHFR-like_dom_sf"/>
</dbReference>
<dbReference type="RefSeq" id="WP_108847442.1">
    <property type="nucleotide sequence ID" value="NZ_CP015449.1"/>
</dbReference>
<comment type="pathway">
    <text evidence="1">Cofactor biosynthesis; riboflavin biosynthesis.</text>
</comment>
<evidence type="ECO:0000313" key="5">
    <source>
        <dbReference type="EMBL" id="AWH92195.1"/>
    </source>
</evidence>
<feature type="domain" description="Bacterial bifunctional deaminase-reductase C-terminal" evidence="4">
    <location>
        <begin position="33"/>
        <end position="232"/>
    </location>
</feature>
<reference evidence="5 6" key="1">
    <citation type="submission" date="2016-04" db="EMBL/GenBank/DDBJ databases">
        <title>Complete genome sequence of Dietzia lutea YIM 80766T, a strain isolated from desert soil in Egypt.</title>
        <authorList>
            <person name="Zhao J."/>
            <person name="Hu B."/>
            <person name="Geng S."/>
            <person name="Nie Y."/>
            <person name="Tang Y."/>
        </authorList>
    </citation>
    <scope>NUCLEOTIDE SEQUENCE [LARGE SCALE GENOMIC DNA]</scope>
    <source>
        <strain evidence="5 6">YIM 80766</strain>
    </source>
</reference>
<dbReference type="Pfam" id="PF01872">
    <property type="entry name" value="RibD_C"/>
    <property type="match status" value="1"/>
</dbReference>